<dbReference type="SUPFAM" id="SSF53474">
    <property type="entry name" value="alpha/beta-Hydrolases"/>
    <property type="match status" value="1"/>
</dbReference>
<dbReference type="Pfam" id="PF00561">
    <property type="entry name" value="Abhydrolase_1"/>
    <property type="match status" value="1"/>
</dbReference>
<proteinExistence type="predicted"/>
<reference evidence="2" key="1">
    <citation type="submission" date="2018-10" db="EMBL/GenBank/DDBJ databases">
        <title>Hidden diversity of soil giant viruses.</title>
        <authorList>
            <person name="Schulz F."/>
            <person name="Alteio L."/>
            <person name="Goudeau D."/>
            <person name="Ryan E.M."/>
            <person name="Malmstrom R.R."/>
            <person name="Blanchard J."/>
            <person name="Woyke T."/>
        </authorList>
    </citation>
    <scope>NUCLEOTIDE SEQUENCE</scope>
    <source>
        <strain evidence="2">HAV1</strain>
    </source>
</reference>
<dbReference type="InterPro" id="IPR029058">
    <property type="entry name" value="AB_hydrolase_fold"/>
</dbReference>
<dbReference type="Gene3D" id="3.40.50.1820">
    <property type="entry name" value="alpha/beta hydrolase"/>
    <property type="match status" value="2"/>
</dbReference>
<dbReference type="PANTHER" id="PTHR12277">
    <property type="entry name" value="ALPHA/BETA HYDROLASE DOMAIN-CONTAINING PROTEIN"/>
    <property type="match status" value="1"/>
</dbReference>
<protein>
    <submittedName>
        <fullName evidence="2">Esterase lipase superfamily protein</fullName>
    </submittedName>
</protein>
<organism evidence="2">
    <name type="scientific">Harvfovirus sp</name>
    <dbReference type="NCBI Taxonomy" id="2487768"/>
    <lineage>
        <taxon>Viruses</taxon>
        <taxon>Varidnaviria</taxon>
        <taxon>Bamfordvirae</taxon>
        <taxon>Nucleocytoviricota</taxon>
        <taxon>Megaviricetes</taxon>
        <taxon>Imitervirales</taxon>
        <taxon>Mimiviridae</taxon>
        <taxon>Klosneuvirinae</taxon>
    </lineage>
</organism>
<evidence type="ECO:0000259" key="1">
    <source>
        <dbReference type="Pfam" id="PF00561"/>
    </source>
</evidence>
<dbReference type="InterPro" id="IPR000073">
    <property type="entry name" value="AB_hydrolase_1"/>
</dbReference>
<evidence type="ECO:0000313" key="2">
    <source>
        <dbReference type="EMBL" id="AYV81614.1"/>
    </source>
</evidence>
<sequence>MGAIGSSCEIDSVRPTDAIVRRVLYLPQTRTNEFMAKWETADIKGTKFYMLAPVEEKGISVSVLKVEPQELKSEKIFVFSHGNGNDIYSSYPFMVNFAKRFGAVIICFDYPSYGRTQGIPNEINNVECLGTVVKHVAETYAADKIILMAHSLGTGVTFSYAAKVKWTSIIISISGYSSIPEVIIRKTSARGLLGNHQYPSITYIETLSCPIKLIHGEADEVINISHSYDLFAKCRNRILESSWLKRIGHNDILDFLTQEGNEIHIAQALKL</sequence>
<accession>A0A3G5A536</accession>
<dbReference type="EMBL" id="MK072287">
    <property type="protein sequence ID" value="AYV81614.1"/>
    <property type="molecule type" value="Genomic_DNA"/>
</dbReference>
<dbReference type="PANTHER" id="PTHR12277:SF81">
    <property type="entry name" value="PROTEIN ABHD13"/>
    <property type="match status" value="1"/>
</dbReference>
<feature type="domain" description="AB hydrolase-1" evidence="1">
    <location>
        <begin position="76"/>
        <end position="163"/>
    </location>
</feature>
<name>A0A3G5A536_9VIRU</name>
<gene>
    <name evidence="2" type="ORF">Harvfovirus45_11</name>
</gene>